<evidence type="ECO:0000313" key="1">
    <source>
        <dbReference type="EMBL" id="MFC0629439.1"/>
    </source>
</evidence>
<name>A0ABV6QXT4_9ACTN</name>
<evidence type="ECO:0000313" key="2">
    <source>
        <dbReference type="Proteomes" id="UP001589890"/>
    </source>
</evidence>
<dbReference type="Proteomes" id="UP001589890">
    <property type="component" value="Unassembled WGS sequence"/>
</dbReference>
<accession>A0ABV6QXT4</accession>
<sequence>MSSTSEAATASQLRVFTMNPQPIDSVAANADQGTIAVVNRAVNGADQLRTAEFDNYSTAIERCFPLIAEIAKRVYSSEPEGAFPLDCSATRLEI</sequence>
<comment type="caution">
    <text evidence="1">The sequence shown here is derived from an EMBL/GenBank/DDBJ whole genome shotgun (WGS) entry which is preliminary data.</text>
</comment>
<keyword evidence="2" id="KW-1185">Reference proteome</keyword>
<dbReference type="RefSeq" id="WP_380057525.1">
    <property type="nucleotide sequence ID" value="NZ_JBHLTC010000057.1"/>
</dbReference>
<protein>
    <submittedName>
        <fullName evidence="1">Uncharacterized protein</fullName>
    </submittedName>
</protein>
<proteinExistence type="predicted"/>
<gene>
    <name evidence="1" type="ORF">ACFFGN_35570</name>
</gene>
<dbReference type="EMBL" id="JBHLTC010000057">
    <property type="protein sequence ID" value="MFC0629439.1"/>
    <property type="molecule type" value="Genomic_DNA"/>
</dbReference>
<organism evidence="1 2">
    <name type="scientific">Kribbella deserti</name>
    <dbReference type="NCBI Taxonomy" id="1926257"/>
    <lineage>
        <taxon>Bacteria</taxon>
        <taxon>Bacillati</taxon>
        <taxon>Actinomycetota</taxon>
        <taxon>Actinomycetes</taxon>
        <taxon>Propionibacteriales</taxon>
        <taxon>Kribbellaceae</taxon>
        <taxon>Kribbella</taxon>
    </lineage>
</organism>
<reference evidence="1 2" key="1">
    <citation type="submission" date="2024-09" db="EMBL/GenBank/DDBJ databases">
        <authorList>
            <person name="Sun Q."/>
            <person name="Mori K."/>
        </authorList>
    </citation>
    <scope>NUCLEOTIDE SEQUENCE [LARGE SCALE GENOMIC DNA]</scope>
    <source>
        <strain evidence="1 2">CGMCC 1.15906</strain>
    </source>
</reference>